<keyword evidence="2" id="KW-0677">Repeat</keyword>
<name>A0A4S8KJF9_DENBC</name>
<feature type="domain" description="C2H2-type" evidence="7">
    <location>
        <begin position="2"/>
        <end position="26"/>
    </location>
</feature>
<evidence type="ECO:0000313" key="9">
    <source>
        <dbReference type="Proteomes" id="UP000297245"/>
    </source>
</evidence>
<feature type="domain" description="C2H2-type" evidence="7">
    <location>
        <begin position="29"/>
        <end position="54"/>
    </location>
</feature>
<feature type="region of interest" description="Disordered" evidence="6">
    <location>
        <begin position="53"/>
        <end position="81"/>
    </location>
</feature>
<dbReference type="Pfam" id="PF12874">
    <property type="entry name" value="zf-met"/>
    <property type="match status" value="2"/>
</dbReference>
<dbReference type="GO" id="GO:0000981">
    <property type="term" value="F:DNA-binding transcription factor activity, RNA polymerase II-specific"/>
    <property type="evidence" value="ECO:0007669"/>
    <property type="project" value="TreeGrafter"/>
</dbReference>
<dbReference type="PROSITE" id="PS00028">
    <property type="entry name" value="ZINC_FINGER_C2H2_1"/>
    <property type="match status" value="1"/>
</dbReference>
<gene>
    <name evidence="8" type="ORF">K435DRAFT_974772</name>
</gene>
<dbReference type="PROSITE" id="PS50157">
    <property type="entry name" value="ZINC_FINGER_C2H2_2"/>
    <property type="match status" value="3"/>
</dbReference>
<evidence type="ECO:0000259" key="7">
    <source>
        <dbReference type="PROSITE" id="PS50157"/>
    </source>
</evidence>
<accession>A0A4S8KJF9</accession>
<dbReference type="PANTHER" id="PTHR24409:SF295">
    <property type="entry name" value="AZ2-RELATED"/>
    <property type="match status" value="1"/>
</dbReference>
<protein>
    <recommendedName>
        <fullName evidence="7">C2H2-type domain-containing protein</fullName>
    </recommendedName>
</protein>
<evidence type="ECO:0000256" key="1">
    <source>
        <dbReference type="ARBA" id="ARBA00022723"/>
    </source>
</evidence>
<dbReference type="SMART" id="SM00355">
    <property type="entry name" value="ZnF_C2H2"/>
    <property type="match status" value="7"/>
</dbReference>
<keyword evidence="4" id="KW-0862">Zinc</keyword>
<evidence type="ECO:0000313" key="8">
    <source>
        <dbReference type="EMBL" id="THU75569.1"/>
    </source>
</evidence>
<evidence type="ECO:0000256" key="5">
    <source>
        <dbReference type="PROSITE-ProRule" id="PRU00042"/>
    </source>
</evidence>
<keyword evidence="3 5" id="KW-0863">Zinc-finger</keyword>
<dbReference type="PANTHER" id="PTHR24409">
    <property type="entry name" value="ZINC FINGER PROTEIN 142"/>
    <property type="match status" value="1"/>
</dbReference>
<dbReference type="SUPFAM" id="SSF57667">
    <property type="entry name" value="beta-beta-alpha zinc fingers"/>
    <property type="match status" value="2"/>
</dbReference>
<sequence length="300" mass="33609">MPDCTSCNRSFATNSALRAHRLAKAHFDHYCAECDRGFIDEVALGQHLNNSPVHQFGSDDSDSQIEWEDSSDLDSGSGDDDDDNDAYCGSCDRHFINLPALYQHLAANPVHNWCFVCSRDFKCPQDLEQHNASRVHKPADMKCPLCSKMFKSPSDIANHIESGGSTYHSRINRHHVTAAIHRLDINPPISIAGRLTGPVAAVPTMTEYFATELAFNGNAYECYLCHRQCRTLQGLNNHLNSPAHDDNQFQCPHGKCGKQFTVISGLIRHIESESCGLAKFYTVEKYSNQFTRQFSRLLTL</sequence>
<dbReference type="Gene3D" id="3.30.160.60">
    <property type="entry name" value="Classic Zinc Finger"/>
    <property type="match status" value="3"/>
</dbReference>
<dbReference type="OrthoDB" id="6077919at2759"/>
<dbReference type="AlphaFoldDB" id="A0A4S8KJF9"/>
<dbReference type="GO" id="GO:0005634">
    <property type="term" value="C:nucleus"/>
    <property type="evidence" value="ECO:0007669"/>
    <property type="project" value="TreeGrafter"/>
</dbReference>
<dbReference type="InterPro" id="IPR013087">
    <property type="entry name" value="Znf_C2H2_type"/>
</dbReference>
<evidence type="ECO:0000256" key="6">
    <source>
        <dbReference type="SAM" id="MobiDB-lite"/>
    </source>
</evidence>
<feature type="domain" description="C2H2-type" evidence="7">
    <location>
        <begin position="249"/>
        <end position="274"/>
    </location>
</feature>
<evidence type="ECO:0000256" key="2">
    <source>
        <dbReference type="ARBA" id="ARBA00022737"/>
    </source>
</evidence>
<keyword evidence="9" id="KW-1185">Reference proteome</keyword>
<proteinExistence type="predicted"/>
<dbReference type="Pfam" id="PF00096">
    <property type="entry name" value="zf-C2H2"/>
    <property type="match status" value="3"/>
</dbReference>
<feature type="compositionally biased region" description="Acidic residues" evidence="6">
    <location>
        <begin position="59"/>
        <end position="81"/>
    </location>
</feature>
<dbReference type="GO" id="GO:0000977">
    <property type="term" value="F:RNA polymerase II transcription regulatory region sequence-specific DNA binding"/>
    <property type="evidence" value="ECO:0007669"/>
    <property type="project" value="TreeGrafter"/>
</dbReference>
<dbReference type="GO" id="GO:0008270">
    <property type="term" value="F:zinc ion binding"/>
    <property type="evidence" value="ECO:0007669"/>
    <property type="project" value="UniProtKB-KW"/>
</dbReference>
<dbReference type="EMBL" id="ML181885">
    <property type="protein sequence ID" value="THU75569.1"/>
    <property type="molecule type" value="Genomic_DNA"/>
</dbReference>
<evidence type="ECO:0000256" key="4">
    <source>
        <dbReference type="ARBA" id="ARBA00022833"/>
    </source>
</evidence>
<dbReference type="InterPro" id="IPR036236">
    <property type="entry name" value="Znf_C2H2_sf"/>
</dbReference>
<dbReference type="Proteomes" id="UP000297245">
    <property type="component" value="Unassembled WGS sequence"/>
</dbReference>
<organism evidence="8 9">
    <name type="scientific">Dendrothele bispora (strain CBS 962.96)</name>
    <dbReference type="NCBI Taxonomy" id="1314807"/>
    <lineage>
        <taxon>Eukaryota</taxon>
        <taxon>Fungi</taxon>
        <taxon>Dikarya</taxon>
        <taxon>Basidiomycota</taxon>
        <taxon>Agaricomycotina</taxon>
        <taxon>Agaricomycetes</taxon>
        <taxon>Agaricomycetidae</taxon>
        <taxon>Agaricales</taxon>
        <taxon>Agaricales incertae sedis</taxon>
        <taxon>Dendrothele</taxon>
    </lineage>
</organism>
<reference evidence="8 9" key="1">
    <citation type="journal article" date="2019" name="Nat. Ecol. Evol.">
        <title>Megaphylogeny resolves global patterns of mushroom evolution.</title>
        <authorList>
            <person name="Varga T."/>
            <person name="Krizsan K."/>
            <person name="Foldi C."/>
            <person name="Dima B."/>
            <person name="Sanchez-Garcia M."/>
            <person name="Sanchez-Ramirez S."/>
            <person name="Szollosi G.J."/>
            <person name="Szarkandi J.G."/>
            <person name="Papp V."/>
            <person name="Albert L."/>
            <person name="Andreopoulos W."/>
            <person name="Angelini C."/>
            <person name="Antonin V."/>
            <person name="Barry K.W."/>
            <person name="Bougher N.L."/>
            <person name="Buchanan P."/>
            <person name="Buyck B."/>
            <person name="Bense V."/>
            <person name="Catcheside P."/>
            <person name="Chovatia M."/>
            <person name="Cooper J."/>
            <person name="Damon W."/>
            <person name="Desjardin D."/>
            <person name="Finy P."/>
            <person name="Geml J."/>
            <person name="Haridas S."/>
            <person name="Hughes K."/>
            <person name="Justo A."/>
            <person name="Karasinski D."/>
            <person name="Kautmanova I."/>
            <person name="Kiss B."/>
            <person name="Kocsube S."/>
            <person name="Kotiranta H."/>
            <person name="LaButti K.M."/>
            <person name="Lechner B.E."/>
            <person name="Liimatainen K."/>
            <person name="Lipzen A."/>
            <person name="Lukacs Z."/>
            <person name="Mihaltcheva S."/>
            <person name="Morgado L.N."/>
            <person name="Niskanen T."/>
            <person name="Noordeloos M.E."/>
            <person name="Ohm R.A."/>
            <person name="Ortiz-Santana B."/>
            <person name="Ovrebo C."/>
            <person name="Racz N."/>
            <person name="Riley R."/>
            <person name="Savchenko A."/>
            <person name="Shiryaev A."/>
            <person name="Soop K."/>
            <person name="Spirin V."/>
            <person name="Szebenyi C."/>
            <person name="Tomsovsky M."/>
            <person name="Tulloss R.E."/>
            <person name="Uehling J."/>
            <person name="Grigoriev I.V."/>
            <person name="Vagvolgyi C."/>
            <person name="Papp T."/>
            <person name="Martin F.M."/>
            <person name="Miettinen O."/>
            <person name="Hibbett D.S."/>
            <person name="Nagy L.G."/>
        </authorList>
    </citation>
    <scope>NUCLEOTIDE SEQUENCE [LARGE SCALE GENOMIC DNA]</scope>
    <source>
        <strain evidence="8 9">CBS 962.96</strain>
    </source>
</reference>
<evidence type="ECO:0000256" key="3">
    <source>
        <dbReference type="ARBA" id="ARBA00022771"/>
    </source>
</evidence>
<keyword evidence="1" id="KW-0479">Metal-binding</keyword>